<name>A0A2S8F8G0_9BACT</name>
<sequence>MPPNRFRVNACYFAICTFAFSCLLGCGITNTSDEAANINVDLVLEPSPPQVGTASVTLELSDLNGQPISGGKIELEGNMNHAGMKPVFSQLEERKPGTYVGELQFTMGGDWFVLVTGELPDNVQINEKVEVPGVTSPR</sequence>
<reference evidence="3 4" key="1">
    <citation type="submission" date="2018-02" db="EMBL/GenBank/DDBJ databases">
        <title>Comparative genomes isolates from brazilian mangrove.</title>
        <authorList>
            <person name="Araujo J.E."/>
            <person name="Taketani R.G."/>
            <person name="Silva M.C.P."/>
            <person name="Loureco M.V."/>
            <person name="Andreote F.D."/>
        </authorList>
    </citation>
    <scope>NUCLEOTIDE SEQUENCE [LARGE SCALE GENOMIC DNA]</scope>
    <source>
        <strain evidence="3 4">Hex-1 MGV</strain>
    </source>
</reference>
<accession>A0A2S8F8G0</accession>
<feature type="signal peptide" evidence="1">
    <location>
        <begin position="1"/>
        <end position="21"/>
    </location>
</feature>
<keyword evidence="1" id="KW-0732">Signal</keyword>
<comment type="caution">
    <text evidence="3">The sequence shown here is derived from an EMBL/GenBank/DDBJ whole genome shotgun (WGS) entry which is preliminary data.</text>
</comment>
<gene>
    <name evidence="3" type="ORF">C5Y83_27890</name>
</gene>
<dbReference type="EMBL" id="PUHY01000016">
    <property type="protein sequence ID" value="PQO28437.1"/>
    <property type="molecule type" value="Genomic_DNA"/>
</dbReference>
<evidence type="ECO:0000313" key="4">
    <source>
        <dbReference type="Proteomes" id="UP000238322"/>
    </source>
</evidence>
<dbReference type="Proteomes" id="UP000238322">
    <property type="component" value="Unassembled WGS sequence"/>
</dbReference>
<organism evidence="3 4">
    <name type="scientific">Blastopirellula marina</name>
    <dbReference type="NCBI Taxonomy" id="124"/>
    <lineage>
        <taxon>Bacteria</taxon>
        <taxon>Pseudomonadati</taxon>
        <taxon>Planctomycetota</taxon>
        <taxon>Planctomycetia</taxon>
        <taxon>Pirellulales</taxon>
        <taxon>Pirellulaceae</taxon>
        <taxon>Blastopirellula</taxon>
    </lineage>
</organism>
<evidence type="ECO:0000313" key="3">
    <source>
        <dbReference type="EMBL" id="PQO28437.1"/>
    </source>
</evidence>
<evidence type="ECO:0000259" key="2">
    <source>
        <dbReference type="Pfam" id="PF13115"/>
    </source>
</evidence>
<dbReference type="InterPro" id="IPR032693">
    <property type="entry name" value="YtkA-like_dom"/>
</dbReference>
<protein>
    <recommendedName>
        <fullName evidence="2">YtkA-like domain-containing protein</fullName>
    </recommendedName>
</protein>
<feature type="domain" description="YtkA-like" evidence="2">
    <location>
        <begin position="34"/>
        <end position="115"/>
    </location>
</feature>
<dbReference type="OrthoDB" id="290720at2"/>
<evidence type="ECO:0000256" key="1">
    <source>
        <dbReference type="SAM" id="SignalP"/>
    </source>
</evidence>
<dbReference type="InterPro" id="IPR013783">
    <property type="entry name" value="Ig-like_fold"/>
</dbReference>
<dbReference type="RefSeq" id="WP_105333106.1">
    <property type="nucleotide sequence ID" value="NZ_PUHY01000016.1"/>
</dbReference>
<dbReference type="AlphaFoldDB" id="A0A2S8F8G0"/>
<dbReference type="PROSITE" id="PS51257">
    <property type="entry name" value="PROKAR_LIPOPROTEIN"/>
    <property type="match status" value="1"/>
</dbReference>
<feature type="chain" id="PRO_5015729841" description="YtkA-like domain-containing protein" evidence="1">
    <location>
        <begin position="22"/>
        <end position="138"/>
    </location>
</feature>
<dbReference type="Gene3D" id="2.60.40.10">
    <property type="entry name" value="Immunoglobulins"/>
    <property type="match status" value="1"/>
</dbReference>
<proteinExistence type="predicted"/>
<dbReference type="Pfam" id="PF13115">
    <property type="entry name" value="YtkA"/>
    <property type="match status" value="1"/>
</dbReference>